<dbReference type="InterPro" id="IPR017482">
    <property type="entry name" value="Lambda-type_endonuclease"/>
</dbReference>
<dbReference type="NCBIfam" id="TIGR03033">
    <property type="entry name" value="phage_rel_nuc"/>
    <property type="match status" value="1"/>
</dbReference>
<dbReference type="InterPro" id="IPR051703">
    <property type="entry name" value="NF-kappa-B_Signaling_Reg"/>
</dbReference>
<dbReference type="PANTHER" id="PTHR46609">
    <property type="entry name" value="EXONUCLEASE, PHAGE-TYPE/RECB, C-TERMINAL DOMAIN-CONTAINING PROTEIN"/>
    <property type="match status" value="1"/>
</dbReference>
<name>A0ABV3S9V6_9GAMM</name>
<feature type="coiled-coil region" evidence="1">
    <location>
        <begin position="210"/>
        <end position="240"/>
    </location>
</feature>
<dbReference type="InterPro" id="IPR019080">
    <property type="entry name" value="YqaJ_viral_recombinase"/>
</dbReference>
<protein>
    <submittedName>
        <fullName evidence="3">YqaJ viral recombinase family protein</fullName>
    </submittedName>
</protein>
<feature type="domain" description="YqaJ viral recombinase" evidence="2">
    <location>
        <begin position="14"/>
        <end position="150"/>
    </location>
</feature>
<proteinExistence type="predicted"/>
<keyword evidence="4" id="KW-1185">Reference proteome</keyword>
<evidence type="ECO:0000256" key="1">
    <source>
        <dbReference type="SAM" id="Coils"/>
    </source>
</evidence>
<comment type="caution">
    <text evidence="3">The sequence shown here is derived from an EMBL/GenBank/DDBJ whole genome shotgun (WGS) entry which is preliminary data.</text>
</comment>
<dbReference type="PANTHER" id="PTHR46609:SF8">
    <property type="entry name" value="YQAJ VIRAL RECOMBINASE DOMAIN-CONTAINING PROTEIN"/>
    <property type="match status" value="1"/>
</dbReference>
<evidence type="ECO:0000313" key="3">
    <source>
        <dbReference type="EMBL" id="MEX0385834.1"/>
    </source>
</evidence>
<dbReference type="Gene3D" id="3.90.320.10">
    <property type="match status" value="1"/>
</dbReference>
<dbReference type="Proteomes" id="UP001556653">
    <property type="component" value="Unassembled WGS sequence"/>
</dbReference>
<evidence type="ECO:0000313" key="4">
    <source>
        <dbReference type="Proteomes" id="UP001556653"/>
    </source>
</evidence>
<accession>A0ABV3S9V6</accession>
<reference evidence="3 4" key="1">
    <citation type="submission" date="2024-02" db="EMBL/GenBank/DDBJ databases">
        <title>New especies of Spiribacter isolated from saline water.</title>
        <authorList>
            <person name="Leon M.J."/>
            <person name="De La Haba R."/>
            <person name="Sanchez-Porro C."/>
            <person name="Ventosa A."/>
        </authorList>
    </citation>
    <scope>NUCLEOTIDE SEQUENCE [LARGE SCALE GENOMIC DNA]</scope>
    <source>
        <strain evidence="4">ag22IC4-227</strain>
    </source>
</reference>
<keyword evidence="1" id="KW-0175">Coiled coil</keyword>
<dbReference type="Pfam" id="PF09588">
    <property type="entry name" value="YqaJ"/>
    <property type="match status" value="1"/>
</dbReference>
<gene>
    <name evidence="3" type="ORF">V6X64_02345</name>
</gene>
<evidence type="ECO:0000259" key="2">
    <source>
        <dbReference type="Pfam" id="PF09588"/>
    </source>
</evidence>
<dbReference type="SUPFAM" id="SSF52980">
    <property type="entry name" value="Restriction endonuclease-like"/>
    <property type="match status" value="1"/>
</dbReference>
<organism evidence="3 4">
    <name type="scientific">Spiribacter onubensis</name>
    <dbReference type="NCBI Taxonomy" id="3122420"/>
    <lineage>
        <taxon>Bacteria</taxon>
        <taxon>Pseudomonadati</taxon>
        <taxon>Pseudomonadota</taxon>
        <taxon>Gammaproteobacteria</taxon>
        <taxon>Chromatiales</taxon>
        <taxon>Ectothiorhodospiraceae</taxon>
        <taxon>Spiribacter</taxon>
    </lineage>
</organism>
<dbReference type="InterPro" id="IPR011335">
    <property type="entry name" value="Restrct_endonuc-II-like"/>
</dbReference>
<dbReference type="InterPro" id="IPR011604">
    <property type="entry name" value="PDDEXK-like_dom_sf"/>
</dbReference>
<dbReference type="RefSeq" id="WP_367966315.1">
    <property type="nucleotide sequence ID" value="NZ_JBAKFJ010000001.1"/>
</dbReference>
<dbReference type="EMBL" id="JBAKFJ010000001">
    <property type="protein sequence ID" value="MEX0385834.1"/>
    <property type="molecule type" value="Genomic_DNA"/>
</dbReference>
<sequence length="289" mass="32733">MAVAEHHVQGSEAWLEYRRTRGGASEAAALFNESPFMPKNAQELFEVKTGQREVYVTDAMKDGHKYEPAARAKLEQLLDEPLMPKVVEYAENERIIASLDGQTFDGKTIIEVKCPKWGRQSQTWREVDENGKPGRHYWIQIQQQLLCSGATYCLFAVYDHAADDMITTQVDADPDFQKRIVSAWEWFFKALDAGEAPHPERTDEEWKIAAEAYKRAKANLEQAKADEEAAKKALIELTDEGDSGFGVKVTKYLVKGSIDYKAAVPEGVDLDRYRKPGRLQTRVTVEEKS</sequence>